<dbReference type="OMA" id="YIMLHEV"/>
<feature type="domain" description="PLA2c" evidence="4">
    <location>
        <begin position="1"/>
        <end position="156"/>
    </location>
</feature>
<dbReference type="PANTHER" id="PTHR10728:SF39">
    <property type="entry name" value="CYTOSOLIC PHOSPHOLIPASE A2 GAMMA"/>
    <property type="match status" value="1"/>
</dbReference>
<reference evidence="5" key="1">
    <citation type="submission" date="2025-08" db="UniProtKB">
        <authorList>
            <consortium name="Ensembl"/>
        </authorList>
    </citation>
    <scope>IDENTIFICATION</scope>
</reference>
<evidence type="ECO:0000313" key="6">
    <source>
        <dbReference type="Proteomes" id="UP000694545"/>
    </source>
</evidence>
<dbReference type="InterPro" id="IPR016035">
    <property type="entry name" value="Acyl_Trfase/lysoPLipase"/>
</dbReference>
<dbReference type="AlphaFoldDB" id="A0A8D2IWN3"/>
<keyword evidence="2 3" id="KW-0443">Lipid metabolism</keyword>
<dbReference type="GO" id="GO:0005829">
    <property type="term" value="C:cytosol"/>
    <property type="evidence" value="ECO:0007669"/>
    <property type="project" value="TreeGrafter"/>
</dbReference>
<dbReference type="SUPFAM" id="SSF52151">
    <property type="entry name" value="FabD/lysophospholipase-like"/>
    <property type="match status" value="1"/>
</dbReference>
<dbReference type="PANTHER" id="PTHR10728">
    <property type="entry name" value="CYTOSOLIC PHOSPHOLIPASE A2"/>
    <property type="match status" value="1"/>
</dbReference>
<dbReference type="GO" id="GO:0005654">
    <property type="term" value="C:nucleoplasm"/>
    <property type="evidence" value="ECO:0007669"/>
    <property type="project" value="TreeGrafter"/>
</dbReference>
<name>A0A8D2IWN3_VARKO</name>
<dbReference type="Gene3D" id="3.40.1090.10">
    <property type="entry name" value="Cytosolic phospholipase A2 catalytic domain"/>
    <property type="match status" value="1"/>
</dbReference>
<keyword evidence="6" id="KW-1185">Reference proteome</keyword>
<dbReference type="GO" id="GO:0046475">
    <property type="term" value="P:glycerophospholipid catabolic process"/>
    <property type="evidence" value="ECO:0007669"/>
    <property type="project" value="TreeGrafter"/>
</dbReference>
<evidence type="ECO:0000256" key="1">
    <source>
        <dbReference type="ARBA" id="ARBA00022801"/>
    </source>
</evidence>
<organism evidence="5 6">
    <name type="scientific">Varanus komodoensis</name>
    <name type="common">Komodo dragon</name>
    <dbReference type="NCBI Taxonomy" id="61221"/>
    <lineage>
        <taxon>Eukaryota</taxon>
        <taxon>Metazoa</taxon>
        <taxon>Chordata</taxon>
        <taxon>Craniata</taxon>
        <taxon>Vertebrata</taxon>
        <taxon>Euteleostomi</taxon>
        <taxon>Lepidosauria</taxon>
        <taxon>Squamata</taxon>
        <taxon>Bifurcata</taxon>
        <taxon>Unidentata</taxon>
        <taxon>Episquamata</taxon>
        <taxon>Toxicofera</taxon>
        <taxon>Anguimorpha</taxon>
        <taxon>Paleoanguimorpha</taxon>
        <taxon>Varanoidea</taxon>
        <taxon>Varanidae</taxon>
        <taxon>Varanus</taxon>
    </lineage>
</organism>
<dbReference type="GO" id="GO:0005509">
    <property type="term" value="F:calcium ion binding"/>
    <property type="evidence" value="ECO:0007669"/>
    <property type="project" value="TreeGrafter"/>
</dbReference>
<evidence type="ECO:0000259" key="4">
    <source>
        <dbReference type="PROSITE" id="PS51210"/>
    </source>
</evidence>
<sequence length="156" mass="17341">MTTPTPKSTEVCILPQMNSDNIPNIAVLASGGALRAMVALCGTLVELRKYNLLDCIMYLGGVSGSTWCMSGLYKNKDWVEKIEELEKCLHETLTQGKWETKKAIESVLEAAEDECYSLTDIWSYFIVHRLLNQVAVEAETYQKPHAGNYVSVGCSQ</sequence>
<dbReference type="PROSITE" id="PS51210">
    <property type="entry name" value="PLA2C"/>
    <property type="match status" value="1"/>
</dbReference>
<dbReference type="Pfam" id="PF01735">
    <property type="entry name" value="PLA2_B"/>
    <property type="match status" value="1"/>
</dbReference>
<keyword evidence="1 3" id="KW-0378">Hydrolase</keyword>
<protein>
    <recommendedName>
        <fullName evidence="4">PLA2c domain-containing protein</fullName>
    </recommendedName>
</protein>
<dbReference type="GO" id="GO:0047498">
    <property type="term" value="F:calcium-dependent phospholipase A2 activity"/>
    <property type="evidence" value="ECO:0007669"/>
    <property type="project" value="TreeGrafter"/>
</dbReference>
<dbReference type="Ensembl" id="ENSVKKT00000006022.1">
    <property type="protein sequence ID" value="ENSVKKP00000005862.1"/>
    <property type="gene ID" value="ENSVKKG00000004276.1"/>
</dbReference>
<keyword evidence="3" id="KW-0442">Lipid degradation</keyword>
<evidence type="ECO:0000313" key="5">
    <source>
        <dbReference type="Ensembl" id="ENSVKKP00000005862.1"/>
    </source>
</evidence>
<evidence type="ECO:0000256" key="2">
    <source>
        <dbReference type="ARBA" id="ARBA00023098"/>
    </source>
</evidence>
<dbReference type="GO" id="GO:0005544">
    <property type="term" value="F:calcium-dependent phospholipid binding"/>
    <property type="evidence" value="ECO:0007669"/>
    <property type="project" value="TreeGrafter"/>
</dbReference>
<proteinExistence type="predicted"/>
<dbReference type="InterPro" id="IPR002642">
    <property type="entry name" value="LysoPLipase_cat_dom"/>
</dbReference>
<dbReference type="Proteomes" id="UP000694545">
    <property type="component" value="Unplaced"/>
</dbReference>
<reference evidence="5" key="2">
    <citation type="submission" date="2025-09" db="UniProtKB">
        <authorList>
            <consortium name="Ensembl"/>
        </authorList>
    </citation>
    <scope>IDENTIFICATION</scope>
</reference>
<accession>A0A8D2IWN3</accession>
<evidence type="ECO:0000256" key="3">
    <source>
        <dbReference type="PROSITE-ProRule" id="PRU00555"/>
    </source>
</evidence>
<dbReference type="GO" id="GO:0005635">
    <property type="term" value="C:nuclear envelope"/>
    <property type="evidence" value="ECO:0007669"/>
    <property type="project" value="TreeGrafter"/>
</dbReference>